<dbReference type="InterPro" id="IPR054514">
    <property type="entry name" value="RhiE-like_linker"/>
</dbReference>
<feature type="domain" description="Ketosynthase family 3 (KS3)" evidence="9">
    <location>
        <begin position="619"/>
        <end position="1060"/>
    </location>
</feature>
<dbReference type="Proteomes" id="UP000003860">
    <property type="component" value="Unassembled WGS sequence"/>
</dbReference>
<dbReference type="STRING" id="588581.Cpap_3716"/>
<dbReference type="SMART" id="SM00822">
    <property type="entry name" value="PKS_KR"/>
    <property type="match status" value="1"/>
</dbReference>
<dbReference type="InterPro" id="IPR050091">
    <property type="entry name" value="PKS_NRPS_Biosynth_Enz"/>
</dbReference>
<evidence type="ECO:0000259" key="9">
    <source>
        <dbReference type="PROSITE" id="PS52004"/>
    </source>
</evidence>
<dbReference type="GO" id="GO:0005886">
    <property type="term" value="C:plasma membrane"/>
    <property type="evidence" value="ECO:0007669"/>
    <property type="project" value="TreeGrafter"/>
</dbReference>
<dbReference type="InterPro" id="IPR036736">
    <property type="entry name" value="ACP-like_sf"/>
</dbReference>
<dbReference type="GO" id="GO:0071770">
    <property type="term" value="P:DIM/DIP cell wall layer assembly"/>
    <property type="evidence" value="ECO:0007669"/>
    <property type="project" value="TreeGrafter"/>
</dbReference>
<organism evidence="10 11">
    <name type="scientific">Ruminiclostridium papyrosolvens DSM 2782</name>
    <dbReference type="NCBI Taxonomy" id="588581"/>
    <lineage>
        <taxon>Bacteria</taxon>
        <taxon>Bacillati</taxon>
        <taxon>Bacillota</taxon>
        <taxon>Clostridia</taxon>
        <taxon>Eubacteriales</taxon>
        <taxon>Oscillospiraceae</taxon>
        <taxon>Ruminiclostridium</taxon>
    </lineage>
</organism>
<keyword evidence="11" id="KW-1185">Reference proteome</keyword>
<dbReference type="SUPFAM" id="SSF47336">
    <property type="entry name" value="ACP-like"/>
    <property type="match status" value="1"/>
</dbReference>
<dbReference type="SUPFAM" id="SSF53901">
    <property type="entry name" value="Thiolase-like"/>
    <property type="match status" value="1"/>
</dbReference>
<keyword evidence="4" id="KW-0596">Phosphopantetheine</keyword>
<dbReference type="Gene3D" id="1.10.1240.100">
    <property type="match status" value="1"/>
</dbReference>
<comment type="pathway">
    <text evidence="3">Antibiotic biosynthesis; bacillaene biosynthesis.</text>
</comment>
<dbReference type="CDD" id="cd08953">
    <property type="entry name" value="KR_2_SDR_x"/>
    <property type="match status" value="1"/>
</dbReference>
<proteinExistence type="predicted"/>
<sequence length="1268" mass="142120">MENINLKEYLSQLSSGENSALNVYNYLSNCNYSIGLNLNYFQESWVPSPSIQNRKPKGVLAFAEEVQHYKYPCNVYVRNSSAYKFSENKEALIDFKNPQHYKHLFEDLNKRNIEIDTIIVHSSNGNSDTILKAYNIVKAVAAAKQNSSLLCLWVYENRELNSCFHKALKGFAKTAFEEMQNVILRTVCIEEANQAFSGIDKIIESEASDFSKEFEVTYNKNGRMVKRFNFLKKFEDNEQISFSAKDAYIVSGGHGVIGREIVKSLFENGAGKVIITGRSEVADSQLKEWFGQNASKIQYYRADIAVSKEVKTVHNSIKNNGYDIRGIINCSGVFNNSFIINKKENDIFDVLSPKINGTIALHEEFINENLDFFITFSSIAGVLGKIGQADYAYANCFLDNFAAYREGLRTDGVCKGKTICINWPYWSEGGMAIDDYEIDVLYEQLGAVPLTNKFGVEAFNKLLNAKSGSYTVLYGVQKKLREVLEKAQITEFTDNAVSADYSTPDLKSKTNEWLIKIFKDTFGISDFDTGTGFGELGIDSVGFNRVMLRIEKQLGPVKKTLLYETKNINEIADYLLETMSDKLEKILCVSMPAVPPVKVNAYVIEKPTERIVEKVQEPCDDIAVIGISGRFPKASNCEELWEVLKNGVDCVGEIPKERWDVDYYYSSEIKNLPEGKSYCKWGGFLADADKFDPQFFNMSPIEAAMTDPQERLMLEVAWEVFEDAGYTHERLKKFGDENGNALVGTFMSTASNTYNLIGIEQWGKGNYVVPNSLPWSLSNRISYFMKFSAPSYTVDAACAGGLVAIHQAISSLKNNECKMALVGGANMYLHPYKYVSLSQVKMLSKTGKCYAFSDKADGFVPGESVACVLLKPLKAAKRDNDRIYGVIKASEINHDADSNGYMAPNPKAQELLISNAIKKAGISAKEISYIEAHGTGTPIGDPIEVNALSKAFRRTTSENQFCSLGSIKTNIGHSEGAAGIVGLIKVLLQMKHKALVPSLYSDKLSPVIDFDNSPFYVQRTLEKWNKPLITDQGVQKECLRTAGVSSFGAGGANGHILVQEYKEDKKSIYNEDTEQVYILPISAKTQAQLGIYVNLMYQYISNNKSNLKLSAVAYTLQRCRNEMEYRAAFLTKTLDGFIKLMSDYLNHKDSRNFFSGIVKKNRGKEISRTAIEDMETARSMAEAWVQGNKISWYETRRLVPDLVDLPTYPFAQKSCWVKTINKTIPVRPEVKAAAEDDLEVILQELASDEGDIARIIEKIETIDKTNIK</sequence>
<dbReference type="Pfam" id="PF00109">
    <property type="entry name" value="ketoacyl-synt"/>
    <property type="match status" value="1"/>
</dbReference>
<dbReference type="InterPro" id="IPR020841">
    <property type="entry name" value="PKS_Beta-ketoAc_synthase_dom"/>
</dbReference>
<dbReference type="GO" id="GO:0047879">
    <property type="term" value="F:erythronolide synthase activity"/>
    <property type="evidence" value="ECO:0007669"/>
    <property type="project" value="UniProtKB-EC"/>
</dbReference>
<dbReference type="InterPro" id="IPR036291">
    <property type="entry name" value="NAD(P)-bd_dom_sf"/>
</dbReference>
<dbReference type="PANTHER" id="PTHR43775">
    <property type="entry name" value="FATTY ACID SYNTHASE"/>
    <property type="match status" value="1"/>
</dbReference>
<dbReference type="Pfam" id="PF02801">
    <property type="entry name" value="Ketoacyl-synt_C"/>
    <property type="match status" value="1"/>
</dbReference>
<keyword evidence="7 10" id="KW-0808">Transferase</keyword>
<dbReference type="PROSITE" id="PS52004">
    <property type="entry name" value="KS3_2"/>
    <property type="match status" value="1"/>
</dbReference>
<dbReference type="Gene3D" id="3.40.47.10">
    <property type="match status" value="1"/>
</dbReference>
<dbReference type="GO" id="GO:0005737">
    <property type="term" value="C:cytoplasm"/>
    <property type="evidence" value="ECO:0007669"/>
    <property type="project" value="UniProtKB-SubCell"/>
</dbReference>
<accession>F1T736</accession>
<dbReference type="Pfam" id="PF22336">
    <property type="entry name" value="RhiE-like_linker"/>
    <property type="match status" value="1"/>
</dbReference>
<dbReference type="EC" id="2.3.1.94" evidence="10"/>
<dbReference type="InterPro" id="IPR049490">
    <property type="entry name" value="C883_1060-like_KR_N"/>
</dbReference>
<evidence type="ECO:0000313" key="10">
    <source>
        <dbReference type="EMBL" id="EGD49284.1"/>
    </source>
</evidence>
<dbReference type="InterPro" id="IPR014031">
    <property type="entry name" value="Ketoacyl_synth_C"/>
</dbReference>
<evidence type="ECO:0000313" key="11">
    <source>
        <dbReference type="Proteomes" id="UP000003860"/>
    </source>
</evidence>
<dbReference type="EMBL" id="ACXX02000001">
    <property type="protein sequence ID" value="EGD49284.1"/>
    <property type="molecule type" value="Genomic_DNA"/>
</dbReference>
<comment type="function">
    <text evidence="1">Involved in some intermediate steps for the synthesis of the antibiotic polyketide bacillaene which is involved in secondary metabolism.</text>
</comment>
<dbReference type="eggNOG" id="COG3321">
    <property type="taxonomic scope" value="Bacteria"/>
</dbReference>
<dbReference type="PANTHER" id="PTHR43775:SF37">
    <property type="entry name" value="SI:DKEY-61P9.11"/>
    <property type="match status" value="1"/>
</dbReference>
<gene>
    <name evidence="10" type="ORF">Cpap_3716</name>
</gene>
<dbReference type="GO" id="GO:0004312">
    <property type="term" value="F:fatty acid synthase activity"/>
    <property type="evidence" value="ECO:0007669"/>
    <property type="project" value="TreeGrafter"/>
</dbReference>
<reference evidence="10" key="1">
    <citation type="submission" date="2009-07" db="EMBL/GenBank/DDBJ databases">
        <authorList>
            <consortium name="US DOE Joint Genome Institute (JGI-PGF)"/>
            <person name="Lucas S."/>
            <person name="Copeland A."/>
            <person name="Lapidus A."/>
            <person name="Glavina del Rio T."/>
            <person name="Tice H."/>
            <person name="Bruce D."/>
            <person name="Goodwin L."/>
            <person name="Pitluck S."/>
            <person name="Larimer F."/>
            <person name="Land M.L."/>
            <person name="Mouttaki H."/>
            <person name="He Z."/>
            <person name="Zhou J."/>
            <person name="Hemme C.L."/>
        </authorList>
    </citation>
    <scope>NUCLEOTIDE SEQUENCE [LARGE SCALE GENOMIC DNA]</scope>
    <source>
        <strain evidence="10">DSM 2782</strain>
    </source>
</reference>
<protein>
    <submittedName>
        <fullName evidence="10">6-deoxyerythronolide-B synthase</fullName>
        <ecNumber evidence="10">2.3.1.94</ecNumber>
    </submittedName>
</protein>
<dbReference type="Pfam" id="PF08659">
    <property type="entry name" value="KR"/>
    <property type="match status" value="1"/>
</dbReference>
<evidence type="ECO:0000256" key="4">
    <source>
        <dbReference type="ARBA" id="ARBA00022450"/>
    </source>
</evidence>
<reference evidence="10" key="2">
    <citation type="submission" date="2011-01" db="EMBL/GenBank/DDBJ databases">
        <title>The Non-contiguous Finished genome of Clostridium papyrosolvens.</title>
        <authorList>
            <person name="Lucas S."/>
            <person name="Copeland A."/>
            <person name="Lapidus A."/>
            <person name="Cheng J.-F."/>
            <person name="Goodwin L."/>
            <person name="Pitluck S."/>
            <person name="Misra M."/>
            <person name="Chertkov O."/>
            <person name="Detter J.C."/>
            <person name="Han C."/>
            <person name="Tapia R."/>
            <person name="Land M."/>
            <person name="Hauser L."/>
            <person name="Kyrpides N."/>
            <person name="Ivanova N."/>
            <person name="Pagani I."/>
            <person name="Mouttaki H."/>
            <person name="He Z."/>
            <person name="Zhou J."/>
            <person name="Hemme C.L."/>
            <person name="Woyke T."/>
        </authorList>
    </citation>
    <scope>NUCLEOTIDE SEQUENCE [LARGE SCALE GENOMIC DNA]</scope>
    <source>
        <strain evidence="10">DSM 2782</strain>
    </source>
</reference>
<keyword evidence="10" id="KW-0012">Acyltransferase</keyword>
<dbReference type="Gene3D" id="1.10.1200.10">
    <property type="entry name" value="ACP-like"/>
    <property type="match status" value="1"/>
</dbReference>
<comment type="caution">
    <text evidence="10">The sequence shown here is derived from an EMBL/GenBank/DDBJ whole genome shotgun (WGS) entry which is preliminary data.</text>
</comment>
<dbReference type="AlphaFoldDB" id="F1T736"/>
<keyword evidence="8" id="KW-0677">Repeat</keyword>
<dbReference type="InterPro" id="IPR009081">
    <property type="entry name" value="PP-bd_ACP"/>
</dbReference>
<dbReference type="RefSeq" id="WP_004615888.1">
    <property type="nucleotide sequence ID" value="NZ_ACXX02000001.1"/>
</dbReference>
<dbReference type="Pfam" id="PF00550">
    <property type="entry name" value="PP-binding"/>
    <property type="match status" value="1"/>
</dbReference>
<dbReference type="SMART" id="SM00825">
    <property type="entry name" value="PKS_KS"/>
    <property type="match status" value="1"/>
</dbReference>
<dbReference type="GO" id="GO:0006633">
    <property type="term" value="P:fatty acid biosynthetic process"/>
    <property type="evidence" value="ECO:0007669"/>
    <property type="project" value="TreeGrafter"/>
</dbReference>
<dbReference type="InterPro" id="IPR014030">
    <property type="entry name" value="Ketoacyl_synth_N"/>
</dbReference>
<evidence type="ECO:0000256" key="8">
    <source>
        <dbReference type="ARBA" id="ARBA00022737"/>
    </source>
</evidence>
<evidence type="ECO:0000256" key="6">
    <source>
        <dbReference type="ARBA" id="ARBA00022553"/>
    </source>
</evidence>
<evidence type="ECO:0000256" key="1">
    <source>
        <dbReference type="ARBA" id="ARBA00003299"/>
    </source>
</evidence>
<dbReference type="InterPro" id="IPR013968">
    <property type="entry name" value="PKS_KR"/>
</dbReference>
<dbReference type="CDD" id="cd00833">
    <property type="entry name" value="PKS"/>
    <property type="match status" value="1"/>
</dbReference>
<dbReference type="FunFam" id="3.40.47.10:FF:000019">
    <property type="entry name" value="Polyketide synthase type I"/>
    <property type="match status" value="1"/>
</dbReference>
<dbReference type="InterPro" id="IPR016039">
    <property type="entry name" value="Thiolase-like"/>
</dbReference>
<evidence type="ECO:0000256" key="5">
    <source>
        <dbReference type="ARBA" id="ARBA00022490"/>
    </source>
</evidence>
<dbReference type="Gene3D" id="3.40.50.720">
    <property type="entry name" value="NAD(P)-binding Rossmann-like Domain"/>
    <property type="match status" value="1"/>
</dbReference>
<evidence type="ECO:0000256" key="3">
    <source>
        <dbReference type="ARBA" id="ARBA00004789"/>
    </source>
</evidence>
<dbReference type="OrthoDB" id="9765680at2"/>
<evidence type="ECO:0000256" key="7">
    <source>
        <dbReference type="ARBA" id="ARBA00022679"/>
    </source>
</evidence>
<evidence type="ECO:0000256" key="2">
    <source>
        <dbReference type="ARBA" id="ARBA00004496"/>
    </source>
</evidence>
<dbReference type="InterPro" id="IPR057326">
    <property type="entry name" value="KR_dom"/>
</dbReference>
<dbReference type="Pfam" id="PF21394">
    <property type="entry name" value="Beta-ketacyl_N"/>
    <property type="match status" value="1"/>
</dbReference>
<comment type="subcellular location">
    <subcellularLocation>
        <location evidence="2">Cytoplasm</location>
    </subcellularLocation>
</comment>
<dbReference type="SUPFAM" id="SSF51735">
    <property type="entry name" value="NAD(P)-binding Rossmann-fold domains"/>
    <property type="match status" value="1"/>
</dbReference>
<keyword evidence="5" id="KW-0963">Cytoplasm</keyword>
<keyword evidence="6" id="KW-0597">Phosphoprotein</keyword>
<name>F1T736_9FIRM</name>